<protein>
    <recommendedName>
        <fullName evidence="5">DUF4878 domain-containing protein</fullName>
    </recommendedName>
</protein>
<dbReference type="RefSeq" id="WP_201370830.1">
    <property type="nucleotide sequence ID" value="NZ_BNJG01000001.1"/>
</dbReference>
<keyword evidence="2" id="KW-0472">Membrane</keyword>
<gene>
    <name evidence="3" type="ORF">KSB_25540</name>
</gene>
<dbReference type="Gene3D" id="3.10.450.50">
    <property type="match status" value="1"/>
</dbReference>
<sequence length="228" mass="24399">MSFDPNEPTLSTDIPLPSTTPAQATPSHIPSGQYQAPPSAYQGYPYPQPAMPPAGPFPAPGMPPYPYPVMPPPRKKSSLLWLWITLGVLGGVTLLGCGICGVIGYLGISLVQSDTVQAPARVTLYYQSLQTMDYTKAYTYVSPDASFSITQDDGSTTQISDEETFTSAAQSADQQLGSIESSNPRLVSLNNTVAKIAVTVTRTNKVYVVHLTLNKINGSWKIVEADGI</sequence>
<keyword evidence="2" id="KW-1133">Transmembrane helix</keyword>
<evidence type="ECO:0000256" key="1">
    <source>
        <dbReference type="SAM" id="MobiDB-lite"/>
    </source>
</evidence>
<feature type="region of interest" description="Disordered" evidence="1">
    <location>
        <begin position="1"/>
        <end position="33"/>
    </location>
</feature>
<evidence type="ECO:0008006" key="5">
    <source>
        <dbReference type="Google" id="ProtNLM"/>
    </source>
</evidence>
<reference evidence="3 4" key="1">
    <citation type="journal article" date="2021" name="Int. J. Syst. Evol. Microbiol.">
        <title>Reticulibacter mediterranei gen. nov., sp. nov., within the new family Reticulibacteraceae fam. nov., and Ktedonospora formicarum gen. nov., sp. nov., Ktedonobacter robiniae sp. nov., Dictyobacter formicarum sp. nov. and Dictyobacter arantiisoli sp. nov., belonging to the class Ktedonobacteria.</title>
        <authorList>
            <person name="Yabe S."/>
            <person name="Zheng Y."/>
            <person name="Wang C.M."/>
            <person name="Sakai Y."/>
            <person name="Abe K."/>
            <person name="Yokota A."/>
            <person name="Donadio S."/>
            <person name="Cavaletti L."/>
            <person name="Monciardini P."/>
        </authorList>
    </citation>
    <scope>NUCLEOTIDE SEQUENCE [LARGE SCALE GENOMIC DNA]</scope>
    <source>
        <strain evidence="3 4">SOSP1-30</strain>
    </source>
</reference>
<dbReference type="SUPFAM" id="SSF54427">
    <property type="entry name" value="NTF2-like"/>
    <property type="match status" value="1"/>
</dbReference>
<dbReference type="Pfam" id="PF12893">
    <property type="entry name" value="Lumazine_bd_2"/>
    <property type="match status" value="1"/>
</dbReference>
<dbReference type="Proteomes" id="UP000654345">
    <property type="component" value="Unassembled WGS sequence"/>
</dbReference>
<feature type="transmembrane region" description="Helical" evidence="2">
    <location>
        <begin position="80"/>
        <end position="108"/>
    </location>
</feature>
<dbReference type="InterPro" id="IPR039437">
    <property type="entry name" value="FrzH/put_lumazine-bd"/>
</dbReference>
<keyword evidence="4" id="KW-1185">Reference proteome</keyword>
<evidence type="ECO:0000313" key="3">
    <source>
        <dbReference type="EMBL" id="GHO54079.1"/>
    </source>
</evidence>
<keyword evidence="2" id="KW-0812">Transmembrane</keyword>
<dbReference type="InterPro" id="IPR032710">
    <property type="entry name" value="NTF2-like_dom_sf"/>
</dbReference>
<evidence type="ECO:0000313" key="4">
    <source>
        <dbReference type="Proteomes" id="UP000654345"/>
    </source>
</evidence>
<accession>A0ABQ3UMW0</accession>
<comment type="caution">
    <text evidence="3">The sequence shown here is derived from an EMBL/GenBank/DDBJ whole genome shotgun (WGS) entry which is preliminary data.</text>
</comment>
<dbReference type="EMBL" id="BNJG01000001">
    <property type="protein sequence ID" value="GHO54079.1"/>
    <property type="molecule type" value="Genomic_DNA"/>
</dbReference>
<name>A0ABQ3UMW0_9CHLR</name>
<feature type="compositionally biased region" description="Polar residues" evidence="1">
    <location>
        <begin position="8"/>
        <end position="33"/>
    </location>
</feature>
<evidence type="ECO:0000256" key="2">
    <source>
        <dbReference type="SAM" id="Phobius"/>
    </source>
</evidence>
<organism evidence="3 4">
    <name type="scientific">Ktedonobacter robiniae</name>
    <dbReference type="NCBI Taxonomy" id="2778365"/>
    <lineage>
        <taxon>Bacteria</taxon>
        <taxon>Bacillati</taxon>
        <taxon>Chloroflexota</taxon>
        <taxon>Ktedonobacteria</taxon>
        <taxon>Ktedonobacterales</taxon>
        <taxon>Ktedonobacteraceae</taxon>
        <taxon>Ktedonobacter</taxon>
    </lineage>
</organism>
<proteinExistence type="predicted"/>